<proteinExistence type="predicted"/>
<evidence type="ECO:0008006" key="4">
    <source>
        <dbReference type="Google" id="ProtNLM"/>
    </source>
</evidence>
<gene>
    <name evidence="2" type="ORF">EOE65_06655</name>
</gene>
<dbReference type="EMBL" id="SACQ01000002">
    <property type="protein sequence ID" value="RVU31651.1"/>
    <property type="molecule type" value="Genomic_DNA"/>
</dbReference>
<evidence type="ECO:0000256" key="1">
    <source>
        <dbReference type="SAM" id="SignalP"/>
    </source>
</evidence>
<dbReference type="RefSeq" id="WP_127693510.1">
    <property type="nucleotide sequence ID" value="NZ_SACQ01000002.1"/>
</dbReference>
<keyword evidence="3" id="KW-1185">Reference proteome</keyword>
<evidence type="ECO:0000313" key="3">
    <source>
        <dbReference type="Proteomes" id="UP000282818"/>
    </source>
</evidence>
<accession>A0A437QAT9</accession>
<feature type="chain" id="PRO_5019469886" description="DUF481 domain-containing protein" evidence="1">
    <location>
        <begin position="22"/>
        <end position="306"/>
    </location>
</feature>
<organism evidence="2 3">
    <name type="scientific">Neptunomonas marina</name>
    <dbReference type="NCBI Taxonomy" id="1815562"/>
    <lineage>
        <taxon>Bacteria</taxon>
        <taxon>Pseudomonadati</taxon>
        <taxon>Pseudomonadota</taxon>
        <taxon>Gammaproteobacteria</taxon>
        <taxon>Oceanospirillales</taxon>
        <taxon>Oceanospirillaceae</taxon>
        <taxon>Neptunomonas</taxon>
    </lineage>
</organism>
<sequence length="306" mass="36149">MKRANTATAAALMVCSHLAVAGEWELKTDATYRDGARLDQTTYEADGSFDKRKIKEKHSKEFETQLVHYWLYQDDLKWGVRVGHRYKTQRDRELQLKKSGKVKKDKSRTEIDRTTYLGLTGEAKVYQQLGADVWIASFYYDHYLQREYSAHRLGKDANDRRGSVSGYEWQARLYAEYSTPWPSIFVLPYVQFKEERLGLWYNSARDKVEEAERELQYEAGMSLSWVMPAPGWELNIGGYWQRERDAERRENESRWTWQDDESGVARIVLEYEAPMPGFEFEARFEETLRGPEEGKQRFNVELSYEF</sequence>
<name>A0A437QAT9_9GAMM</name>
<feature type="signal peptide" evidence="1">
    <location>
        <begin position="1"/>
        <end position="21"/>
    </location>
</feature>
<keyword evidence="1" id="KW-0732">Signal</keyword>
<evidence type="ECO:0000313" key="2">
    <source>
        <dbReference type="EMBL" id="RVU31651.1"/>
    </source>
</evidence>
<reference evidence="2 3" key="1">
    <citation type="submission" date="2019-01" db="EMBL/GenBank/DDBJ databases">
        <authorList>
            <person name="Chen W.-M."/>
        </authorList>
    </citation>
    <scope>NUCLEOTIDE SEQUENCE [LARGE SCALE GENOMIC DNA]</scope>
    <source>
        <strain evidence="2 3">HPM-16</strain>
    </source>
</reference>
<dbReference type="AlphaFoldDB" id="A0A437QAT9"/>
<protein>
    <recommendedName>
        <fullName evidence="4">DUF481 domain-containing protein</fullName>
    </recommendedName>
</protein>
<comment type="caution">
    <text evidence="2">The sequence shown here is derived from an EMBL/GenBank/DDBJ whole genome shotgun (WGS) entry which is preliminary data.</text>
</comment>
<dbReference type="Proteomes" id="UP000282818">
    <property type="component" value="Unassembled WGS sequence"/>
</dbReference>